<sequence>MNKLFLCVTLLAVATLSACTINKNQQLTVSADGMTLVKATRSTQVAKNENVDFTRYDKILISPSTVTFKKDWKRDYNRDERELSMRVEDKDVIRIKEGVEKLFDEVFQEELAKSTHYSIVTKAEPGTLLLKPSVINLEVNAPDLESAVNVKRYTDTTGEGTLLLEVFDGVSGQIVARIIDAEEAGDNDFYEWASRVSNRADAKRVIRKWAKSLREHLDKAHTSPAKQ</sequence>
<evidence type="ECO:0000313" key="2">
    <source>
        <dbReference type="EMBL" id="QDO85193.1"/>
    </source>
</evidence>
<dbReference type="Pfam" id="PF11769">
    <property type="entry name" value="DUF3313"/>
    <property type="match status" value="1"/>
</dbReference>
<reference evidence="2 3" key="1">
    <citation type="submission" date="2019-07" db="EMBL/GenBank/DDBJ databases">
        <title>Shewanella sp. YLB-06 whole genomic sequence.</title>
        <authorList>
            <person name="Yu L."/>
        </authorList>
    </citation>
    <scope>NUCLEOTIDE SEQUENCE [LARGE SCALE GENOMIC DNA]</scope>
    <source>
        <strain evidence="2 3">YLB-06</strain>
    </source>
</reference>
<feature type="chain" id="PRO_5046758564" evidence="1">
    <location>
        <begin position="19"/>
        <end position="227"/>
    </location>
</feature>
<dbReference type="PROSITE" id="PS51257">
    <property type="entry name" value="PROKAR_LIPOPROTEIN"/>
    <property type="match status" value="1"/>
</dbReference>
<name>A0ABX5X1I0_9GAMM</name>
<dbReference type="InterPro" id="IPR021747">
    <property type="entry name" value="DUF3313"/>
</dbReference>
<organism evidence="2 3">
    <name type="scientific">Shewanella psychropiezotolerans</name>
    <dbReference type="NCBI Taxonomy" id="2593655"/>
    <lineage>
        <taxon>Bacteria</taxon>
        <taxon>Pseudomonadati</taxon>
        <taxon>Pseudomonadota</taxon>
        <taxon>Gammaproteobacteria</taxon>
        <taxon>Alteromonadales</taxon>
        <taxon>Shewanellaceae</taxon>
        <taxon>Shewanella</taxon>
    </lineage>
</organism>
<accession>A0ABX5X1I0</accession>
<protein>
    <submittedName>
        <fullName evidence="2">DUF3313 domain-containing protein</fullName>
    </submittedName>
</protein>
<dbReference type="Proteomes" id="UP000315947">
    <property type="component" value="Chromosome"/>
</dbReference>
<keyword evidence="1" id="KW-0732">Signal</keyword>
<proteinExistence type="predicted"/>
<dbReference type="EMBL" id="CP041614">
    <property type="protein sequence ID" value="QDO85193.1"/>
    <property type="molecule type" value="Genomic_DNA"/>
</dbReference>
<evidence type="ECO:0000256" key="1">
    <source>
        <dbReference type="SAM" id="SignalP"/>
    </source>
</evidence>
<keyword evidence="3" id="KW-1185">Reference proteome</keyword>
<evidence type="ECO:0000313" key="3">
    <source>
        <dbReference type="Proteomes" id="UP000315947"/>
    </source>
</evidence>
<feature type="signal peptide" evidence="1">
    <location>
        <begin position="1"/>
        <end position="18"/>
    </location>
</feature>
<dbReference type="RefSeq" id="WP_144047538.1">
    <property type="nucleotide sequence ID" value="NZ_CP041614.1"/>
</dbReference>
<gene>
    <name evidence="2" type="ORF">FM037_20570</name>
</gene>